<dbReference type="InterPro" id="IPR005543">
    <property type="entry name" value="PASTA_dom"/>
</dbReference>
<reference evidence="4" key="1">
    <citation type="journal article" date="2019" name="Int. J. Syst. Evol. Microbiol.">
        <title>The Global Catalogue of Microorganisms (GCM) 10K type strain sequencing project: providing services to taxonomists for standard genome sequencing and annotation.</title>
        <authorList>
            <consortium name="The Broad Institute Genomics Platform"/>
            <consortium name="The Broad Institute Genome Sequencing Center for Infectious Disease"/>
            <person name="Wu L."/>
            <person name="Ma J."/>
        </authorList>
    </citation>
    <scope>NUCLEOTIDE SEQUENCE [LARGE SCALE GENOMIC DNA]</scope>
    <source>
        <strain evidence="4">JCM 14917</strain>
    </source>
</reference>
<proteinExistence type="predicted"/>
<keyword evidence="4" id="KW-1185">Reference proteome</keyword>
<dbReference type="Gene3D" id="3.30.10.20">
    <property type="match status" value="1"/>
</dbReference>
<gene>
    <name evidence="3" type="ORF">GCM10009784_26960</name>
</gene>
<feature type="compositionally biased region" description="Low complexity" evidence="1">
    <location>
        <begin position="84"/>
        <end position="101"/>
    </location>
</feature>
<comment type="caution">
    <text evidence="3">The sequence shown here is derived from an EMBL/GenBank/DDBJ whole genome shotgun (WGS) entry which is preliminary data.</text>
</comment>
<evidence type="ECO:0000256" key="1">
    <source>
        <dbReference type="SAM" id="MobiDB-lite"/>
    </source>
</evidence>
<protein>
    <recommendedName>
        <fullName evidence="2">PASTA domain-containing protein</fullName>
    </recommendedName>
</protein>
<feature type="domain" description="PASTA" evidence="2">
    <location>
        <begin position="1"/>
        <end position="66"/>
    </location>
</feature>
<dbReference type="Proteomes" id="UP001500974">
    <property type="component" value="Unassembled WGS sequence"/>
</dbReference>
<dbReference type="EMBL" id="BAAAON010000003">
    <property type="protein sequence ID" value="GAA2177215.1"/>
    <property type="molecule type" value="Genomic_DNA"/>
</dbReference>
<dbReference type="PROSITE" id="PS51178">
    <property type="entry name" value="PASTA"/>
    <property type="match status" value="1"/>
</dbReference>
<name>A0ABP5MQS7_9MICC</name>
<evidence type="ECO:0000313" key="3">
    <source>
        <dbReference type="EMBL" id="GAA2177215.1"/>
    </source>
</evidence>
<sequence>MPDVTGKRLDVAISDVERAGINDEVEVLGGGMFGVVDESNWTVCSQEPKNGVEVSIAPRLTVERSCEMDGTPTAEPSDEPAQAPSQESTQEPEASQPEPEAYSYKGPQYEIVSVDSNQTPAGLHQYWVYTSGFDYSTDSYKDQIKMIIADIAHTERTDKFLAEVVTDKEIAEAESPSTTQSFIEEHGDEYFLTAIPEKEKTGWVASYTGGFDRNTGEPSDSTEAFEVIWFIATDAEIEKWKPQVAG</sequence>
<accession>A0ABP5MQS7</accession>
<evidence type="ECO:0000313" key="4">
    <source>
        <dbReference type="Proteomes" id="UP001500974"/>
    </source>
</evidence>
<feature type="region of interest" description="Disordered" evidence="1">
    <location>
        <begin position="64"/>
        <end position="101"/>
    </location>
</feature>
<evidence type="ECO:0000259" key="2">
    <source>
        <dbReference type="PROSITE" id="PS51178"/>
    </source>
</evidence>
<organism evidence="3 4">
    <name type="scientific">Arthrobacter parietis</name>
    <dbReference type="NCBI Taxonomy" id="271434"/>
    <lineage>
        <taxon>Bacteria</taxon>
        <taxon>Bacillati</taxon>
        <taxon>Actinomycetota</taxon>
        <taxon>Actinomycetes</taxon>
        <taxon>Micrococcales</taxon>
        <taxon>Micrococcaceae</taxon>
        <taxon>Arthrobacter</taxon>
    </lineage>
</organism>